<gene>
    <name evidence="1" type="ORF">NCTC9380_00916</name>
</gene>
<dbReference type="EMBL" id="UGPL01000006">
    <property type="protein sequence ID" value="STY65648.1"/>
    <property type="molecule type" value="Genomic_DNA"/>
</dbReference>
<sequence>MQKALTALAVAAMASQVQTKQQANVIFKQAPLPFIGQKRMFLSHFKQVLNANIEADGKDWTIIDVFGGSGLLAHTAKREKPLARVIYNDFDNYAERLNHIKDTNQLRQEIYQIVDGVIPKNKRISNEVKAKIINKINDFEGFKDPKCLSSWLLFSGEQVATLDELFKHDFWNCVRQSNYPEATGYLDDIEVVSESFHQLLPRFHDKEKVLLILDPPYLCTRQESYKQANYFDLIDFLRLIDLTKPPYIFFSSTKSEFIRFIHYMVQNKKENWQAFEGAERIVVNASPSYNGKYEDNMVFKF</sequence>
<keyword evidence="1" id="KW-0808">Transferase</keyword>
<dbReference type="GO" id="GO:0008168">
    <property type="term" value="F:methyltransferase activity"/>
    <property type="evidence" value="ECO:0007669"/>
    <property type="project" value="UniProtKB-KW"/>
</dbReference>
<dbReference type="Gene3D" id="3.40.50.150">
    <property type="entry name" value="Vaccinia Virus protein VP39"/>
    <property type="match status" value="1"/>
</dbReference>
<dbReference type="Proteomes" id="UP000254031">
    <property type="component" value="Unassembled WGS sequence"/>
</dbReference>
<dbReference type="SUPFAM" id="SSF53335">
    <property type="entry name" value="S-adenosyl-L-methionine-dependent methyltransferases"/>
    <property type="match status" value="1"/>
</dbReference>
<evidence type="ECO:0000313" key="2">
    <source>
        <dbReference type="Proteomes" id="UP000254031"/>
    </source>
</evidence>
<dbReference type="AlphaFoldDB" id="A0A378NI97"/>
<accession>A0A378NI97</accession>
<protein>
    <submittedName>
        <fullName evidence="1">Site-specific DNA methylase</fullName>
    </submittedName>
</protein>
<organism evidence="1 2">
    <name type="scientific">Mannheimia haemolytica</name>
    <name type="common">Pasteurella haemolytica</name>
    <dbReference type="NCBI Taxonomy" id="75985"/>
    <lineage>
        <taxon>Bacteria</taxon>
        <taxon>Pseudomonadati</taxon>
        <taxon>Pseudomonadota</taxon>
        <taxon>Gammaproteobacteria</taxon>
        <taxon>Pasteurellales</taxon>
        <taxon>Pasteurellaceae</taxon>
        <taxon>Mannheimia</taxon>
    </lineage>
</organism>
<dbReference type="GO" id="GO:0032259">
    <property type="term" value="P:methylation"/>
    <property type="evidence" value="ECO:0007669"/>
    <property type="project" value="UniProtKB-KW"/>
</dbReference>
<evidence type="ECO:0000313" key="1">
    <source>
        <dbReference type="EMBL" id="STY65648.1"/>
    </source>
</evidence>
<keyword evidence="1" id="KW-0489">Methyltransferase</keyword>
<reference evidence="1 2" key="1">
    <citation type="submission" date="2018-06" db="EMBL/GenBank/DDBJ databases">
        <authorList>
            <consortium name="Pathogen Informatics"/>
            <person name="Doyle S."/>
        </authorList>
    </citation>
    <scope>NUCLEOTIDE SEQUENCE [LARGE SCALE GENOMIC DNA]</scope>
    <source>
        <strain evidence="1 2">NCTC9380</strain>
    </source>
</reference>
<proteinExistence type="predicted"/>
<dbReference type="REBASE" id="402973">
    <property type="entry name" value="M.Mha9380ORF916P"/>
</dbReference>
<name>A0A378NI97_MANHA</name>
<dbReference type="InterPro" id="IPR029063">
    <property type="entry name" value="SAM-dependent_MTases_sf"/>
</dbReference>